<name>A0A2Z6MM28_TRISU</name>
<dbReference type="AlphaFoldDB" id="A0A2Z6MM28"/>
<evidence type="ECO:0000313" key="3">
    <source>
        <dbReference type="Proteomes" id="UP000242715"/>
    </source>
</evidence>
<proteinExistence type="predicted"/>
<sequence>MLGTCTPDNKQKLDSISSFCEAYDPSAPLELVDPSTPDEVINLPGRDKKGIASMPSIKLESEFQ</sequence>
<evidence type="ECO:0000313" key="2">
    <source>
        <dbReference type="EMBL" id="GAU19287.1"/>
    </source>
</evidence>
<organism evidence="2 3">
    <name type="scientific">Trifolium subterraneum</name>
    <name type="common">Subterranean clover</name>
    <dbReference type="NCBI Taxonomy" id="3900"/>
    <lineage>
        <taxon>Eukaryota</taxon>
        <taxon>Viridiplantae</taxon>
        <taxon>Streptophyta</taxon>
        <taxon>Embryophyta</taxon>
        <taxon>Tracheophyta</taxon>
        <taxon>Spermatophyta</taxon>
        <taxon>Magnoliopsida</taxon>
        <taxon>eudicotyledons</taxon>
        <taxon>Gunneridae</taxon>
        <taxon>Pentapetalae</taxon>
        <taxon>rosids</taxon>
        <taxon>fabids</taxon>
        <taxon>Fabales</taxon>
        <taxon>Fabaceae</taxon>
        <taxon>Papilionoideae</taxon>
        <taxon>50 kb inversion clade</taxon>
        <taxon>NPAAA clade</taxon>
        <taxon>Hologalegina</taxon>
        <taxon>IRL clade</taxon>
        <taxon>Trifolieae</taxon>
        <taxon>Trifolium</taxon>
    </lineage>
</organism>
<protein>
    <submittedName>
        <fullName evidence="2">Uncharacterized protein</fullName>
    </submittedName>
</protein>
<reference evidence="3" key="1">
    <citation type="journal article" date="2017" name="Front. Plant Sci.">
        <title>Climate Clever Clovers: New Paradigm to Reduce the Environmental Footprint of Ruminants by Breeding Low Methanogenic Forages Utilizing Haplotype Variation.</title>
        <authorList>
            <person name="Kaur P."/>
            <person name="Appels R."/>
            <person name="Bayer P.E."/>
            <person name="Keeble-Gagnere G."/>
            <person name="Wang J."/>
            <person name="Hirakawa H."/>
            <person name="Shirasawa K."/>
            <person name="Vercoe P."/>
            <person name="Stefanova K."/>
            <person name="Durmic Z."/>
            <person name="Nichols P."/>
            <person name="Revell C."/>
            <person name="Isobe S.N."/>
            <person name="Edwards D."/>
            <person name="Erskine W."/>
        </authorList>
    </citation>
    <scope>NUCLEOTIDE SEQUENCE [LARGE SCALE GENOMIC DNA]</scope>
    <source>
        <strain evidence="3">cv. Daliak</strain>
    </source>
</reference>
<dbReference type="OrthoDB" id="1456689at2759"/>
<accession>A0A2Z6MM28</accession>
<keyword evidence="3" id="KW-1185">Reference proteome</keyword>
<dbReference type="EMBL" id="DF973197">
    <property type="protein sequence ID" value="GAU19287.1"/>
    <property type="molecule type" value="Genomic_DNA"/>
</dbReference>
<gene>
    <name evidence="2" type="ORF">TSUD_335730</name>
</gene>
<feature type="region of interest" description="Disordered" evidence="1">
    <location>
        <begin position="42"/>
        <end position="64"/>
    </location>
</feature>
<evidence type="ECO:0000256" key="1">
    <source>
        <dbReference type="SAM" id="MobiDB-lite"/>
    </source>
</evidence>
<dbReference type="Proteomes" id="UP000242715">
    <property type="component" value="Unassembled WGS sequence"/>
</dbReference>